<dbReference type="EMBL" id="AM431764">
    <property type="protein sequence ID" value="CAN78167.1"/>
    <property type="molecule type" value="Genomic_DNA"/>
</dbReference>
<name>A5APV1_VITVI</name>
<reference evidence="1" key="1">
    <citation type="journal article" date="2007" name="PLoS ONE">
        <title>The first genome sequence of an elite grapevine cultivar (Pinot noir Vitis vinifera L.): coping with a highly heterozygous genome.</title>
        <authorList>
            <person name="Velasco R."/>
            <person name="Zharkikh A."/>
            <person name="Troggio M."/>
            <person name="Cartwright D.A."/>
            <person name="Cestaro A."/>
            <person name="Pruss D."/>
            <person name="Pindo M."/>
            <person name="FitzGerald L.M."/>
            <person name="Vezzulli S."/>
            <person name="Reid J."/>
            <person name="Malacarne G."/>
            <person name="Iliev D."/>
            <person name="Coppola G."/>
            <person name="Wardell B."/>
            <person name="Micheletti D."/>
            <person name="Macalma T."/>
            <person name="Facci M."/>
            <person name="Mitchell J.T."/>
            <person name="Perazzolli M."/>
            <person name="Eldredge G."/>
            <person name="Gatto P."/>
            <person name="Oyzerski R."/>
            <person name="Moretto M."/>
            <person name="Gutin N."/>
            <person name="Stefanini M."/>
            <person name="Chen Y."/>
            <person name="Segala C."/>
            <person name="Davenport C."/>
            <person name="Dematte L."/>
            <person name="Mraz A."/>
            <person name="Battilana J."/>
            <person name="Stormo K."/>
            <person name="Costa F."/>
            <person name="Tao Q."/>
            <person name="Si-Ammour A."/>
            <person name="Harkins T."/>
            <person name="Lackey A."/>
            <person name="Perbost C."/>
            <person name="Taillon B."/>
            <person name="Stella A."/>
            <person name="Solovyev V."/>
            <person name="Fawcett J.A."/>
            <person name="Sterck L."/>
            <person name="Vandepoele K."/>
            <person name="Grando S.M."/>
            <person name="Toppo S."/>
            <person name="Moser C."/>
            <person name="Lanchbury J."/>
            <person name="Bogden R."/>
            <person name="Skolnick M."/>
            <person name="Sgaramella V."/>
            <person name="Bhatnagar S.K."/>
            <person name="Fontana P."/>
            <person name="Gutin A."/>
            <person name="Van de Peer Y."/>
            <person name="Salamini F."/>
            <person name="Viola R."/>
        </authorList>
    </citation>
    <scope>NUCLEOTIDE SEQUENCE</scope>
</reference>
<sequence>MALRAPPPAIQVKSLSRFPNLFEQPTTMLVPSEFALSSNQKLRISVDSSRVADAALDATPPCLFTVNNLLLATESFGKSPSSAPAHLDPMSEKKRWSFLSFSYCFSPPASIHAV</sequence>
<organism evidence="1">
    <name type="scientific">Vitis vinifera</name>
    <name type="common">Grape</name>
    <dbReference type="NCBI Taxonomy" id="29760"/>
    <lineage>
        <taxon>Eukaryota</taxon>
        <taxon>Viridiplantae</taxon>
        <taxon>Streptophyta</taxon>
        <taxon>Embryophyta</taxon>
        <taxon>Tracheophyta</taxon>
        <taxon>Spermatophyta</taxon>
        <taxon>Magnoliopsida</taxon>
        <taxon>eudicotyledons</taxon>
        <taxon>Gunneridae</taxon>
        <taxon>Pentapetalae</taxon>
        <taxon>rosids</taxon>
        <taxon>Vitales</taxon>
        <taxon>Vitaceae</taxon>
        <taxon>Viteae</taxon>
        <taxon>Vitis</taxon>
    </lineage>
</organism>
<gene>
    <name evidence="1" type="ORF">VITISV_040079</name>
</gene>
<proteinExistence type="predicted"/>
<protein>
    <submittedName>
        <fullName evidence="1">Uncharacterized protein</fullName>
    </submittedName>
</protein>
<dbReference type="AlphaFoldDB" id="A5APV1"/>
<accession>A5APV1</accession>
<evidence type="ECO:0000313" key="1">
    <source>
        <dbReference type="EMBL" id="CAN78167.1"/>
    </source>
</evidence>